<dbReference type="InterPro" id="IPR043917">
    <property type="entry name" value="DUF5753"/>
</dbReference>
<dbReference type="RefSeq" id="WP_311596852.1">
    <property type="nucleotide sequence ID" value="NZ_JAVREM010000005.1"/>
</dbReference>
<evidence type="ECO:0000313" key="3">
    <source>
        <dbReference type="Proteomes" id="UP001183420"/>
    </source>
</evidence>
<gene>
    <name evidence="2" type="ORF">RNC47_08035</name>
</gene>
<sequence length="87" mass="9376">MPGVVAFRDMRQLAANYACPDQAYVEGLASMAETRVGPDIQRRQLDRLLEESEHEHITIQVIPFTAPGYAGAGGAFAYAAGPALRKA</sequence>
<accession>A0ABU2LL17</accession>
<protein>
    <submittedName>
        <fullName evidence="2">Scr1 family TA system antitoxin-like transcriptional regulator</fullName>
    </submittedName>
</protein>
<dbReference type="Pfam" id="PF19054">
    <property type="entry name" value="DUF5753"/>
    <property type="match status" value="1"/>
</dbReference>
<proteinExistence type="predicted"/>
<name>A0ABU2LL17_9ACTN</name>
<evidence type="ECO:0000313" key="2">
    <source>
        <dbReference type="EMBL" id="MDT0318281.1"/>
    </source>
</evidence>
<dbReference type="Proteomes" id="UP001183420">
    <property type="component" value="Unassembled WGS sequence"/>
</dbReference>
<dbReference type="EMBL" id="JAVREM010000005">
    <property type="protein sequence ID" value="MDT0318281.1"/>
    <property type="molecule type" value="Genomic_DNA"/>
</dbReference>
<organism evidence="2 3">
    <name type="scientific">Streptomyces millisiae</name>
    <dbReference type="NCBI Taxonomy" id="3075542"/>
    <lineage>
        <taxon>Bacteria</taxon>
        <taxon>Bacillati</taxon>
        <taxon>Actinomycetota</taxon>
        <taxon>Actinomycetes</taxon>
        <taxon>Kitasatosporales</taxon>
        <taxon>Streptomycetaceae</taxon>
        <taxon>Streptomyces</taxon>
    </lineage>
</organism>
<keyword evidence="3" id="KW-1185">Reference proteome</keyword>
<comment type="caution">
    <text evidence="2">The sequence shown here is derived from an EMBL/GenBank/DDBJ whole genome shotgun (WGS) entry which is preliminary data.</text>
</comment>
<evidence type="ECO:0000259" key="1">
    <source>
        <dbReference type="Pfam" id="PF19054"/>
    </source>
</evidence>
<reference evidence="3" key="1">
    <citation type="submission" date="2023-07" db="EMBL/GenBank/DDBJ databases">
        <title>30 novel species of actinomycetes from the DSMZ collection.</title>
        <authorList>
            <person name="Nouioui I."/>
        </authorList>
    </citation>
    <scope>NUCLEOTIDE SEQUENCE [LARGE SCALE GENOMIC DNA]</scope>
    <source>
        <strain evidence="3">DSM 44918</strain>
    </source>
</reference>
<feature type="domain" description="DUF5753" evidence="1">
    <location>
        <begin position="6"/>
        <end position="78"/>
    </location>
</feature>